<dbReference type="InterPro" id="IPR036388">
    <property type="entry name" value="WH-like_DNA-bd_sf"/>
</dbReference>
<dbReference type="InterPro" id="IPR001077">
    <property type="entry name" value="COMT_C"/>
</dbReference>
<dbReference type="Gene3D" id="3.40.50.150">
    <property type="entry name" value="Vaccinia Virus protein VP39"/>
    <property type="match status" value="1"/>
</dbReference>
<dbReference type="PANTHER" id="PTHR11746">
    <property type="entry name" value="O-METHYLTRANSFERASE"/>
    <property type="match status" value="1"/>
</dbReference>
<evidence type="ECO:0000256" key="4">
    <source>
        <dbReference type="PIRSR" id="PIRSR005739-1"/>
    </source>
</evidence>
<dbReference type="GO" id="GO:0008171">
    <property type="term" value="F:O-methyltransferase activity"/>
    <property type="evidence" value="ECO:0007669"/>
    <property type="project" value="InterPro"/>
</dbReference>
<keyword evidence="3" id="KW-0949">S-adenosyl-L-methionine</keyword>
<dbReference type="InterPro" id="IPR029063">
    <property type="entry name" value="SAM-dependent_MTases_sf"/>
</dbReference>
<feature type="active site" description="Proton acceptor" evidence="4">
    <location>
        <position position="275"/>
    </location>
</feature>
<dbReference type="InterPro" id="IPR036390">
    <property type="entry name" value="WH_DNA-bd_sf"/>
</dbReference>
<dbReference type="InterPro" id="IPR012967">
    <property type="entry name" value="COMT_dimerisation"/>
</dbReference>
<proteinExistence type="predicted"/>
<feature type="domain" description="O-methyltransferase C-terminal" evidence="5">
    <location>
        <begin position="147"/>
        <end position="351"/>
    </location>
</feature>
<evidence type="ECO:0000256" key="2">
    <source>
        <dbReference type="ARBA" id="ARBA00022679"/>
    </source>
</evidence>
<evidence type="ECO:0000256" key="1">
    <source>
        <dbReference type="ARBA" id="ARBA00022603"/>
    </source>
</evidence>
<evidence type="ECO:0000256" key="3">
    <source>
        <dbReference type="ARBA" id="ARBA00022691"/>
    </source>
</evidence>
<name>A0AAW0LTP3_QUESU</name>
<evidence type="ECO:0000313" key="7">
    <source>
        <dbReference type="EMBL" id="KAK7854680.1"/>
    </source>
</evidence>
<dbReference type="GO" id="GO:0046983">
    <property type="term" value="F:protein dimerization activity"/>
    <property type="evidence" value="ECO:0007669"/>
    <property type="project" value="InterPro"/>
</dbReference>
<keyword evidence="1" id="KW-0489">Methyltransferase</keyword>
<evidence type="ECO:0000259" key="6">
    <source>
        <dbReference type="Pfam" id="PF08100"/>
    </source>
</evidence>
<organism evidence="7 8">
    <name type="scientific">Quercus suber</name>
    <name type="common">Cork oak</name>
    <dbReference type="NCBI Taxonomy" id="58331"/>
    <lineage>
        <taxon>Eukaryota</taxon>
        <taxon>Viridiplantae</taxon>
        <taxon>Streptophyta</taxon>
        <taxon>Embryophyta</taxon>
        <taxon>Tracheophyta</taxon>
        <taxon>Spermatophyta</taxon>
        <taxon>Magnoliopsida</taxon>
        <taxon>eudicotyledons</taxon>
        <taxon>Gunneridae</taxon>
        <taxon>Pentapetalae</taxon>
        <taxon>rosids</taxon>
        <taxon>fabids</taxon>
        <taxon>Fagales</taxon>
        <taxon>Fagaceae</taxon>
        <taxon>Quercus</taxon>
    </lineage>
</organism>
<dbReference type="Pfam" id="PF08100">
    <property type="entry name" value="Dimerisation"/>
    <property type="match status" value="1"/>
</dbReference>
<dbReference type="Gene3D" id="1.10.10.10">
    <property type="entry name" value="Winged helix-like DNA-binding domain superfamily/Winged helix DNA-binding domain"/>
    <property type="match status" value="1"/>
</dbReference>
<gene>
    <name evidence="7" type="primary">OMT1_2</name>
    <name evidence="7" type="ORF">CFP56_031018</name>
</gene>
<sequence length="371" mass="41373">MSSKESQIDAFTNGEDSLSQYAMQLATASVLPMVLKAAIELGVLEILDRAGPGALLSTSQIASQLPTHSNQDKSLLLDCMLKLLASHSILTCSIATHQHDGQVSRLYGLAPVSKYFIKSKDEFGGSLAPFLDLFQDKRSNVKYHNRYHLKDAILEGGIPFSRAYGMEANEYARKDDKFREIFMGSMKDFNPLVMKKILEKYEGFEGLKLLVDVGGGDGTLLNMIISKYPTIKGVNFDLASVIEKSPSYPGIEHIAGDMFVSIPKGDAIFMKWVLHHWDEKQCLNVLKNCYEALPDQGKVIVVDMVIPEAPATTGDDKSLFQLYSFLMNTNPKRKERTEREFERLAKDAGFSGIQVACCAYNFSVVEFYKNM</sequence>
<dbReference type="FunFam" id="1.10.10.10:FF:000357">
    <property type="entry name" value="Caffeic acid 3-O-methyltransferase"/>
    <property type="match status" value="1"/>
</dbReference>
<evidence type="ECO:0000259" key="5">
    <source>
        <dbReference type="Pfam" id="PF00891"/>
    </source>
</evidence>
<dbReference type="PIRSF" id="PIRSF005739">
    <property type="entry name" value="O-mtase"/>
    <property type="match status" value="1"/>
</dbReference>
<protein>
    <submittedName>
        <fullName evidence="7">Caffeic acid 3-o-methyltransferase 1</fullName>
    </submittedName>
</protein>
<dbReference type="EMBL" id="PKMF04000052">
    <property type="protein sequence ID" value="KAK7854680.1"/>
    <property type="molecule type" value="Genomic_DNA"/>
</dbReference>
<dbReference type="Proteomes" id="UP000237347">
    <property type="component" value="Unassembled WGS sequence"/>
</dbReference>
<evidence type="ECO:0000313" key="8">
    <source>
        <dbReference type="Proteomes" id="UP000237347"/>
    </source>
</evidence>
<dbReference type="AlphaFoldDB" id="A0AAW0LTP3"/>
<dbReference type="Pfam" id="PF00891">
    <property type="entry name" value="Methyltransf_2"/>
    <property type="match status" value="1"/>
</dbReference>
<accession>A0AAW0LTP3</accession>
<keyword evidence="2" id="KW-0808">Transferase</keyword>
<dbReference type="PROSITE" id="PS51683">
    <property type="entry name" value="SAM_OMT_II"/>
    <property type="match status" value="1"/>
</dbReference>
<reference evidence="7 8" key="1">
    <citation type="journal article" date="2018" name="Sci. Data">
        <title>The draft genome sequence of cork oak.</title>
        <authorList>
            <person name="Ramos A.M."/>
            <person name="Usie A."/>
            <person name="Barbosa P."/>
            <person name="Barros P.M."/>
            <person name="Capote T."/>
            <person name="Chaves I."/>
            <person name="Simoes F."/>
            <person name="Abreu I."/>
            <person name="Carrasquinho I."/>
            <person name="Faro C."/>
            <person name="Guimaraes J.B."/>
            <person name="Mendonca D."/>
            <person name="Nobrega F."/>
            <person name="Rodrigues L."/>
            <person name="Saibo N.J.M."/>
            <person name="Varela M.C."/>
            <person name="Egas C."/>
            <person name="Matos J."/>
            <person name="Miguel C.M."/>
            <person name="Oliveira M.M."/>
            <person name="Ricardo C.P."/>
            <person name="Goncalves S."/>
        </authorList>
    </citation>
    <scope>NUCLEOTIDE SEQUENCE [LARGE SCALE GENOMIC DNA]</scope>
    <source>
        <strain evidence="8">cv. HL8</strain>
    </source>
</reference>
<dbReference type="InterPro" id="IPR016461">
    <property type="entry name" value="COMT-like"/>
</dbReference>
<feature type="domain" description="O-methyltransferase dimerisation" evidence="6">
    <location>
        <begin position="23"/>
        <end position="119"/>
    </location>
</feature>
<keyword evidence="8" id="KW-1185">Reference proteome</keyword>
<comment type="caution">
    <text evidence="7">The sequence shown here is derived from an EMBL/GenBank/DDBJ whole genome shotgun (WGS) entry which is preliminary data.</text>
</comment>
<dbReference type="GO" id="GO:0032259">
    <property type="term" value="P:methylation"/>
    <property type="evidence" value="ECO:0007669"/>
    <property type="project" value="UniProtKB-KW"/>
</dbReference>
<dbReference type="SUPFAM" id="SSF53335">
    <property type="entry name" value="S-adenosyl-L-methionine-dependent methyltransferases"/>
    <property type="match status" value="1"/>
</dbReference>
<dbReference type="SUPFAM" id="SSF46785">
    <property type="entry name" value="Winged helix' DNA-binding domain"/>
    <property type="match status" value="1"/>
</dbReference>